<organism evidence="1 2">
    <name type="scientific">Dunaliella salina</name>
    <name type="common">Green alga</name>
    <name type="synonym">Protococcus salinus</name>
    <dbReference type="NCBI Taxonomy" id="3046"/>
    <lineage>
        <taxon>Eukaryota</taxon>
        <taxon>Viridiplantae</taxon>
        <taxon>Chlorophyta</taxon>
        <taxon>core chlorophytes</taxon>
        <taxon>Chlorophyceae</taxon>
        <taxon>CS clade</taxon>
        <taxon>Chlamydomonadales</taxon>
        <taxon>Dunaliellaceae</taxon>
        <taxon>Dunaliella</taxon>
    </lineage>
</organism>
<gene>
    <name evidence="1" type="ORF">DUNSADRAFT_12474</name>
</gene>
<keyword evidence="2" id="KW-1185">Reference proteome</keyword>
<sequence length="67" mass="7687">MNVPTTTTTCARLSLRKYEFCATTRLIQLRKYASLSKAIVGMVTVEKIIRDEAAQRVPNNEVKAWNW</sequence>
<evidence type="ECO:0008006" key="3">
    <source>
        <dbReference type="Google" id="ProtNLM"/>
    </source>
</evidence>
<evidence type="ECO:0000313" key="2">
    <source>
        <dbReference type="Proteomes" id="UP000815325"/>
    </source>
</evidence>
<proteinExistence type="predicted"/>
<protein>
    <recommendedName>
        <fullName evidence="3">Encoded protein</fullName>
    </recommendedName>
</protein>
<evidence type="ECO:0000313" key="1">
    <source>
        <dbReference type="EMBL" id="KAF5841546.1"/>
    </source>
</evidence>
<dbReference type="Proteomes" id="UP000815325">
    <property type="component" value="Unassembled WGS sequence"/>
</dbReference>
<accession>A0ABQ7H408</accession>
<name>A0ABQ7H408_DUNSA</name>
<comment type="caution">
    <text evidence="1">The sequence shown here is derived from an EMBL/GenBank/DDBJ whole genome shotgun (WGS) entry which is preliminary data.</text>
</comment>
<dbReference type="EMBL" id="MU069483">
    <property type="protein sequence ID" value="KAF5841546.1"/>
    <property type="molecule type" value="Genomic_DNA"/>
</dbReference>
<reference evidence="1" key="1">
    <citation type="submission" date="2017-08" db="EMBL/GenBank/DDBJ databases">
        <authorList>
            <person name="Polle J.E."/>
            <person name="Barry K."/>
            <person name="Cushman J."/>
            <person name="Schmutz J."/>
            <person name="Tran D."/>
            <person name="Hathwaick L.T."/>
            <person name="Yim W.C."/>
            <person name="Jenkins J."/>
            <person name="Mckie-Krisberg Z.M."/>
            <person name="Prochnik S."/>
            <person name="Lindquist E."/>
            <person name="Dockter R.B."/>
            <person name="Adam C."/>
            <person name="Molina H."/>
            <person name="Bunkerborg J."/>
            <person name="Jin E."/>
            <person name="Buchheim M."/>
            <person name="Magnuson J."/>
        </authorList>
    </citation>
    <scope>NUCLEOTIDE SEQUENCE</scope>
    <source>
        <strain evidence="1">CCAP 19/18</strain>
    </source>
</reference>